<dbReference type="EMBL" id="CACVKT020005253">
    <property type="protein sequence ID" value="CAC5394091.1"/>
    <property type="molecule type" value="Genomic_DNA"/>
</dbReference>
<evidence type="ECO:0008006" key="3">
    <source>
        <dbReference type="Google" id="ProtNLM"/>
    </source>
</evidence>
<accession>A0A6J8CEJ0</accession>
<dbReference type="AlphaFoldDB" id="A0A6J8CEJ0"/>
<gene>
    <name evidence="1" type="ORF">MCOR_28886</name>
</gene>
<keyword evidence="2" id="KW-1185">Reference proteome</keyword>
<evidence type="ECO:0000313" key="2">
    <source>
        <dbReference type="Proteomes" id="UP000507470"/>
    </source>
</evidence>
<dbReference type="PANTHER" id="PTHR19446">
    <property type="entry name" value="REVERSE TRANSCRIPTASES"/>
    <property type="match status" value="1"/>
</dbReference>
<dbReference type="Proteomes" id="UP000507470">
    <property type="component" value="Unassembled WGS sequence"/>
</dbReference>
<protein>
    <recommendedName>
        <fullName evidence="3">Reverse transcriptase domain-containing protein</fullName>
    </recommendedName>
</protein>
<organism evidence="1 2">
    <name type="scientific">Mytilus coruscus</name>
    <name type="common">Sea mussel</name>
    <dbReference type="NCBI Taxonomy" id="42192"/>
    <lineage>
        <taxon>Eukaryota</taxon>
        <taxon>Metazoa</taxon>
        <taxon>Spiralia</taxon>
        <taxon>Lophotrochozoa</taxon>
        <taxon>Mollusca</taxon>
        <taxon>Bivalvia</taxon>
        <taxon>Autobranchia</taxon>
        <taxon>Pteriomorphia</taxon>
        <taxon>Mytilida</taxon>
        <taxon>Mytiloidea</taxon>
        <taxon>Mytilidae</taxon>
        <taxon>Mytilinae</taxon>
        <taxon>Mytilus</taxon>
    </lineage>
</organism>
<dbReference type="OrthoDB" id="6118957at2759"/>
<name>A0A6J8CEJ0_MYTCO</name>
<reference evidence="1 2" key="1">
    <citation type="submission" date="2020-06" db="EMBL/GenBank/DDBJ databases">
        <authorList>
            <person name="Li R."/>
            <person name="Bekaert M."/>
        </authorList>
    </citation>
    <scope>NUCLEOTIDE SEQUENCE [LARGE SCALE GENOMIC DNA]</scope>
    <source>
        <strain evidence="2">wild</strain>
    </source>
</reference>
<proteinExistence type="predicted"/>
<evidence type="ECO:0000313" key="1">
    <source>
        <dbReference type="EMBL" id="CAC5394091.1"/>
    </source>
</evidence>
<sequence>MGSNSVNVDGYCWYGHNRRNIHIRAKNGSGGVGLIIDQVSKYIDKSQTVINLKYDTKSIPEDWLLGESVVTEINRMVKLPLAKCIYNVVKISKCGKAPGVDDIPVELYKNPTALNALIRVFNICYNSCKVPAMWSKCIITPVPKSSTSDPRDPMSYRGISLAPVAYQLYCVALNARLIGKLTDLEVINDEQNGFRKSRSTIDHL</sequence>